<proteinExistence type="predicted"/>
<dbReference type="PROSITE" id="PS51257">
    <property type="entry name" value="PROKAR_LIPOPROTEIN"/>
    <property type="match status" value="1"/>
</dbReference>
<dbReference type="CDD" id="cd06339">
    <property type="entry name" value="PBP1_YraM_LppC_lipoprotein-like"/>
    <property type="match status" value="1"/>
</dbReference>
<evidence type="ECO:0000313" key="4">
    <source>
        <dbReference type="Proteomes" id="UP000199496"/>
    </source>
</evidence>
<feature type="chain" id="PRO_5011520171" description="LppC lipoprotein" evidence="2">
    <location>
        <begin position="25"/>
        <end position="617"/>
    </location>
</feature>
<keyword evidence="2" id="KW-0732">Signal</keyword>
<gene>
    <name evidence="3" type="ORF">SAMN05421693_1224</name>
</gene>
<dbReference type="PANTHER" id="PTHR38038">
    <property type="entry name" value="PENICILLIN-BINDING PROTEIN ACTIVATOR LPOA"/>
    <property type="match status" value="1"/>
</dbReference>
<keyword evidence="4" id="KW-1185">Reference proteome</keyword>
<keyword evidence="1" id="KW-0472">Membrane</keyword>
<dbReference type="GO" id="GO:0030234">
    <property type="term" value="F:enzyme regulator activity"/>
    <property type="evidence" value="ECO:0007669"/>
    <property type="project" value="TreeGrafter"/>
</dbReference>
<evidence type="ECO:0000313" key="3">
    <source>
        <dbReference type="EMBL" id="SEQ25813.1"/>
    </source>
</evidence>
<dbReference type="SUPFAM" id="SSF53822">
    <property type="entry name" value="Periplasmic binding protein-like I"/>
    <property type="match status" value="1"/>
</dbReference>
<protein>
    <recommendedName>
        <fullName evidence="5">LppC lipoprotein</fullName>
    </recommendedName>
</protein>
<dbReference type="PANTHER" id="PTHR38038:SF1">
    <property type="entry name" value="PENICILLIN-BINDING PROTEIN ACTIVATOR LPOA"/>
    <property type="match status" value="1"/>
</dbReference>
<dbReference type="Gene3D" id="1.25.40.650">
    <property type="match status" value="1"/>
</dbReference>
<dbReference type="GO" id="GO:0009252">
    <property type="term" value="P:peptidoglycan biosynthetic process"/>
    <property type="evidence" value="ECO:0007669"/>
    <property type="project" value="TreeGrafter"/>
</dbReference>
<evidence type="ECO:0000256" key="2">
    <source>
        <dbReference type="SAM" id="SignalP"/>
    </source>
</evidence>
<evidence type="ECO:0008006" key="5">
    <source>
        <dbReference type="Google" id="ProtNLM"/>
    </source>
</evidence>
<dbReference type="Proteomes" id="UP000199496">
    <property type="component" value="Unassembled WGS sequence"/>
</dbReference>
<reference evidence="3 4" key="1">
    <citation type="submission" date="2016-10" db="EMBL/GenBank/DDBJ databases">
        <authorList>
            <person name="de Groot N.N."/>
        </authorList>
    </citation>
    <scope>NUCLEOTIDE SEQUENCE [LARGE SCALE GENOMIC DNA]</scope>
    <source>
        <strain evidence="3 4">B7-7</strain>
    </source>
</reference>
<dbReference type="InterPro" id="IPR007443">
    <property type="entry name" value="LpoA"/>
</dbReference>
<dbReference type="Gene3D" id="3.40.50.2300">
    <property type="match status" value="2"/>
</dbReference>
<dbReference type="AlphaFoldDB" id="A0A1H9EKR7"/>
<dbReference type="STRING" id="867345.SAMN05421693_1224"/>
<accession>A0A1H9EKR7</accession>
<dbReference type="RefSeq" id="WP_090208001.1">
    <property type="nucleotide sequence ID" value="NZ_FOFO01000022.1"/>
</dbReference>
<feature type="signal peptide" evidence="2">
    <location>
        <begin position="1"/>
        <end position="24"/>
    </location>
</feature>
<dbReference type="EMBL" id="FOFO01000022">
    <property type="protein sequence ID" value="SEQ25813.1"/>
    <property type="molecule type" value="Genomic_DNA"/>
</dbReference>
<dbReference type="GO" id="GO:0031241">
    <property type="term" value="C:periplasmic side of cell outer membrane"/>
    <property type="evidence" value="ECO:0007669"/>
    <property type="project" value="TreeGrafter"/>
</dbReference>
<evidence type="ECO:0000256" key="1">
    <source>
        <dbReference type="ARBA" id="ARBA00023136"/>
    </source>
</evidence>
<name>A0A1H9EKR7_9GAMM</name>
<dbReference type="InterPro" id="IPR028082">
    <property type="entry name" value="Peripla_BP_I"/>
</dbReference>
<sequence length="617" mass="68057">MRLTILPLLVALLMSACASLPQPADPPTDTLARAALLEREGAHRAAALEYLDAATQLRGADQARAQLNAVHLLLHPPADAERQAQAIEILEQVESAHLDTVGRARQAELQARISLIQDDPQQALAQLPVSLDRLPIGLVARILETRANALAALARWDEALDTRIRQSALWHGEDRAQQASHEALWAMMAQIPPDQLAPLIAGASRFEARGWLSLAALAQDTPPRPAALETALDGWQRQFDGHPASPRFPDRLRERWAAREQPPEHVAVLLPLSGRFATAAQAILEGIIAAYYDTPADRRPELRIHDTGEQAESAWTYYQQAVTEGARTIIGPLDRDAVNLFARHGPLPVPVLALNRADGHSGFPQGLYQFGLHPEDEARQAAERAILEERQRAVILMPRTELGERLQRAFHDRFEALGGQVVSTQFFDPEAADYGATIMAALNIRPRGGREGTSPPRGDVDLIFLSGNPRQARLLWPQLRFHRAGQIPVLATSHVYGGWPDPRQNQDLDGLIFADIPWLLPQANPRPELRAHLDTQLSGNTRRLPRLMALGFDAFQVLPLLEWLADHPGERHQGLTGGLRMDANGQISRDLNWGQFVGGQAQQVRQAQLPVTEDAQP</sequence>
<organism evidence="3 4">
    <name type="scientific">Ectothiorhodospira magna</name>
    <dbReference type="NCBI Taxonomy" id="867345"/>
    <lineage>
        <taxon>Bacteria</taxon>
        <taxon>Pseudomonadati</taxon>
        <taxon>Pseudomonadota</taxon>
        <taxon>Gammaproteobacteria</taxon>
        <taxon>Chromatiales</taxon>
        <taxon>Ectothiorhodospiraceae</taxon>
        <taxon>Ectothiorhodospira</taxon>
    </lineage>
</organism>
<dbReference type="OrthoDB" id="6708821at2"/>
<dbReference type="Pfam" id="PF04348">
    <property type="entry name" value="LppC"/>
    <property type="match status" value="1"/>
</dbReference>